<dbReference type="RefSeq" id="WP_044634388.1">
    <property type="nucleotide sequence ID" value="NZ_CDNC01000005.1"/>
</dbReference>
<sequence>MKKNLALLFGALICFSIFSCAGGIVNVPFVISVYIEKEDGTRFTENEVSLLKLNSNGRIYTDKCDENGMPIYKDGGFRIQYELGYARSMRKIKEIENSWKKKMNEFWFMIDGTSIGYEVFTMKPLGENYVISSEPKESKITYIIKLKKKL</sequence>
<keyword evidence="4" id="KW-1185">Reference proteome</keyword>
<organism evidence="2 4">
    <name type="scientific">Treponema phagedenis</name>
    <dbReference type="NCBI Taxonomy" id="162"/>
    <lineage>
        <taxon>Bacteria</taxon>
        <taxon>Pseudomonadati</taxon>
        <taxon>Spirochaetota</taxon>
        <taxon>Spirochaetia</taxon>
        <taxon>Spirochaetales</taxon>
        <taxon>Treponemataceae</taxon>
        <taxon>Treponema</taxon>
    </lineage>
</organism>
<dbReference type="Proteomes" id="UP000323594">
    <property type="component" value="Chromosome"/>
</dbReference>
<evidence type="ECO:0000256" key="1">
    <source>
        <dbReference type="SAM" id="SignalP"/>
    </source>
</evidence>
<accession>A0A0B7GWG9</accession>
<keyword evidence="1" id="KW-0732">Signal</keyword>
<dbReference type="GeneID" id="57753930"/>
<evidence type="ECO:0000313" key="3">
    <source>
        <dbReference type="EMBL" id="QEJ98720.1"/>
    </source>
</evidence>
<protein>
    <recommendedName>
        <fullName evidence="6">Lipoprotein</fullName>
    </recommendedName>
</protein>
<reference evidence="4" key="1">
    <citation type="submission" date="2015-01" db="EMBL/GenBank/DDBJ databases">
        <authorList>
            <person name="Manzoor Shahid"/>
            <person name="Zubair Saima"/>
        </authorList>
    </citation>
    <scope>NUCLEOTIDE SEQUENCE [LARGE SCALE GENOMIC DNA]</scope>
    <source>
        <strain evidence="4">V1</strain>
    </source>
</reference>
<name>A0A0B7GWG9_TREPH</name>
<dbReference type="Proteomes" id="UP000042527">
    <property type="component" value="Unassembled WGS sequence"/>
</dbReference>
<evidence type="ECO:0008006" key="6">
    <source>
        <dbReference type="Google" id="ProtNLM"/>
    </source>
</evidence>
<dbReference type="OrthoDB" id="9879950at2"/>
<dbReference type="EMBL" id="CP042817">
    <property type="protein sequence ID" value="QEJ98720.1"/>
    <property type="molecule type" value="Genomic_DNA"/>
</dbReference>
<dbReference type="EMBL" id="CDNC01000005">
    <property type="protein sequence ID" value="CEM60986.1"/>
    <property type="molecule type" value="Genomic_DNA"/>
</dbReference>
<proteinExistence type="predicted"/>
<feature type="signal peptide" evidence="1">
    <location>
        <begin position="1"/>
        <end position="21"/>
    </location>
</feature>
<reference evidence="3 5" key="3">
    <citation type="submission" date="2019-08" db="EMBL/GenBank/DDBJ databases">
        <authorList>
            <person name="Kuhnert P."/>
        </authorList>
    </citation>
    <scope>NUCLEOTIDE SEQUENCE [LARGE SCALE GENOMIC DNA]</scope>
    <source>
        <strain evidence="3 5">B36.5</strain>
    </source>
</reference>
<reference evidence="2" key="2">
    <citation type="submission" date="2015-01" db="EMBL/GenBank/DDBJ databases">
        <authorList>
            <person name="Xiang T."/>
            <person name="Song Y."/>
            <person name="Huang L."/>
            <person name="Wang B."/>
            <person name="Wu P."/>
        </authorList>
    </citation>
    <scope>NUCLEOTIDE SEQUENCE [LARGE SCALE GENOMIC DNA]</scope>
    <source>
        <strain evidence="2">V1</strain>
    </source>
</reference>
<evidence type="ECO:0000313" key="2">
    <source>
        <dbReference type="EMBL" id="CEM60986.1"/>
    </source>
</evidence>
<feature type="chain" id="PRO_5041521678" description="Lipoprotein" evidence="1">
    <location>
        <begin position="22"/>
        <end position="150"/>
    </location>
</feature>
<gene>
    <name evidence="3" type="ORF">FUT82_12400</name>
    <name evidence="2" type="ORF">TPHV1_130024</name>
</gene>
<dbReference type="PROSITE" id="PS51257">
    <property type="entry name" value="PROKAR_LIPOPROTEIN"/>
    <property type="match status" value="1"/>
</dbReference>
<dbReference type="AlphaFoldDB" id="A0A0B7GWG9"/>
<evidence type="ECO:0000313" key="5">
    <source>
        <dbReference type="Proteomes" id="UP000323594"/>
    </source>
</evidence>
<evidence type="ECO:0000313" key="4">
    <source>
        <dbReference type="Proteomes" id="UP000042527"/>
    </source>
</evidence>